<evidence type="ECO:0000256" key="2">
    <source>
        <dbReference type="SAM" id="MobiDB-lite"/>
    </source>
</evidence>
<feature type="chain" id="PRO_5003669568" description="DUF4124 domain-containing protein" evidence="3">
    <location>
        <begin position="27"/>
        <end position="240"/>
    </location>
</feature>
<dbReference type="Proteomes" id="UP000005744">
    <property type="component" value="Unassembled WGS sequence"/>
</dbReference>
<name>I3CIY6_9GAMM</name>
<keyword evidence="1" id="KW-0175">Coiled coil</keyword>
<dbReference type="eggNOG" id="ENOG5032YYW">
    <property type="taxonomic scope" value="Bacteria"/>
</dbReference>
<feature type="coiled-coil region" evidence="1">
    <location>
        <begin position="74"/>
        <end position="106"/>
    </location>
</feature>
<protein>
    <recommendedName>
        <fullName evidence="6">DUF4124 domain-containing protein</fullName>
    </recommendedName>
</protein>
<keyword evidence="5" id="KW-1185">Reference proteome</keyword>
<proteinExistence type="predicted"/>
<evidence type="ECO:0000256" key="1">
    <source>
        <dbReference type="SAM" id="Coils"/>
    </source>
</evidence>
<dbReference type="OrthoDB" id="7064973at2"/>
<feature type="coiled-coil region" evidence="1">
    <location>
        <begin position="140"/>
        <end position="202"/>
    </location>
</feature>
<feature type="region of interest" description="Disordered" evidence="2">
    <location>
        <begin position="218"/>
        <end position="240"/>
    </location>
</feature>
<reference evidence="4 5" key="1">
    <citation type="submission" date="2011-11" db="EMBL/GenBank/DDBJ databases">
        <title>Improved High-Quality Draft sequence of Beggiatoa alba B18lD.</title>
        <authorList>
            <consortium name="US DOE Joint Genome Institute"/>
            <person name="Lucas S."/>
            <person name="Han J."/>
            <person name="Lapidus A."/>
            <person name="Cheng J.-F."/>
            <person name="Goodwin L."/>
            <person name="Pitluck S."/>
            <person name="Peters L."/>
            <person name="Mikhailova N."/>
            <person name="Held B."/>
            <person name="Detter J.C."/>
            <person name="Han C."/>
            <person name="Tapia R."/>
            <person name="Land M."/>
            <person name="Hauser L."/>
            <person name="Kyrpides N."/>
            <person name="Ivanova N."/>
            <person name="Pagani I."/>
            <person name="Samuel K."/>
            <person name="Teske A."/>
            <person name="Mueller J."/>
            <person name="Woyke T."/>
        </authorList>
    </citation>
    <scope>NUCLEOTIDE SEQUENCE [LARGE SCALE GENOMIC DNA]</scope>
    <source>
        <strain evidence="4 5">B18LD</strain>
    </source>
</reference>
<gene>
    <name evidence="4" type="ORF">BegalDRAFT_2744</name>
</gene>
<evidence type="ECO:0008006" key="6">
    <source>
        <dbReference type="Google" id="ProtNLM"/>
    </source>
</evidence>
<evidence type="ECO:0000313" key="5">
    <source>
        <dbReference type="Proteomes" id="UP000005744"/>
    </source>
</evidence>
<dbReference type="AlphaFoldDB" id="I3CIY6"/>
<organism evidence="4 5">
    <name type="scientific">Beggiatoa alba B18LD</name>
    <dbReference type="NCBI Taxonomy" id="395493"/>
    <lineage>
        <taxon>Bacteria</taxon>
        <taxon>Pseudomonadati</taxon>
        <taxon>Pseudomonadota</taxon>
        <taxon>Gammaproteobacteria</taxon>
        <taxon>Thiotrichales</taxon>
        <taxon>Thiotrichaceae</taxon>
        <taxon>Beggiatoa</taxon>
    </lineage>
</organism>
<dbReference type="EMBL" id="JH600070">
    <property type="protein sequence ID" value="EIJ43579.1"/>
    <property type="molecule type" value="Genomic_DNA"/>
</dbReference>
<evidence type="ECO:0000256" key="3">
    <source>
        <dbReference type="SAM" id="SignalP"/>
    </source>
</evidence>
<feature type="signal peptide" evidence="3">
    <location>
        <begin position="1"/>
        <end position="26"/>
    </location>
</feature>
<sequence>MKENKILTHYVFPTVLLLALSPQLFAAGVGGKQIKCWTTEDGVTECGDSVPPQYSQQGFARYNDKGQRVGDVERAKTKAEIDAIKYAAQQKEEEALRRQKQAEDDRTLLLQFAREEDIQVQREARLKSIDSVEESINSYISSLQKNLADLQKNLADAEKNPNVKQIEKDRARQNLESVERRIADSQKTLREKQQEKVTVNKQYDEYLLRFRDIQTRLIKQQDEGDAPTEQAGNTNTAPKQ</sequence>
<evidence type="ECO:0000313" key="4">
    <source>
        <dbReference type="EMBL" id="EIJ43579.1"/>
    </source>
</evidence>
<dbReference type="STRING" id="395493.BegalDRAFT_2744"/>
<feature type="compositionally biased region" description="Polar residues" evidence="2">
    <location>
        <begin position="230"/>
        <end position="240"/>
    </location>
</feature>
<accession>I3CIY6</accession>
<keyword evidence="3" id="KW-0732">Signal</keyword>
<dbReference type="RefSeq" id="WP_002690870.1">
    <property type="nucleotide sequence ID" value="NZ_JH600070.1"/>
</dbReference>
<dbReference type="HOGENOM" id="CLU_1154628_0_0_6"/>